<protein>
    <recommendedName>
        <fullName evidence="8">U3 small nucleolar RNA-associated protein 18 homolog</fullName>
    </recommendedName>
</protein>
<evidence type="ECO:0000256" key="10">
    <source>
        <dbReference type="SAM" id="MobiDB-lite"/>
    </source>
</evidence>
<comment type="similarity">
    <text evidence="7">Belongs to the WD repeat UTP18 family.</text>
</comment>
<dbReference type="GO" id="GO:0034388">
    <property type="term" value="C:Pwp2p-containing subcomplex of 90S preribosome"/>
    <property type="evidence" value="ECO:0007669"/>
    <property type="project" value="TreeGrafter"/>
</dbReference>
<dbReference type="PANTHER" id="PTHR18359:SF0">
    <property type="entry name" value="U3 SMALL NUCLEOLAR RNA-ASSOCIATED PROTEIN 18 HOMOLOG"/>
    <property type="match status" value="1"/>
</dbReference>
<feature type="region of interest" description="Disordered" evidence="10">
    <location>
        <begin position="35"/>
        <end position="64"/>
    </location>
</feature>
<dbReference type="PROSITE" id="PS00678">
    <property type="entry name" value="WD_REPEATS_1"/>
    <property type="match status" value="1"/>
</dbReference>
<sequence length="561" mass="62271">MSLISQNAVIKDEKKRRRAIKKKDEIPVEELNGNIEDGSEVAGDGTSNIQKRKRGRKKSGANKMIEDEKMKTLEQSLFGTLYNPVKFGKYDEDAIDDDFDTENVQFFTDRSADGTVSLLDEDSGGPEEANHGKPVWFDEEEETITVNIAKGKQLRKLRKDVDETVISGSAYVSRLRAYHVKMNPGTEWSQPEIQRQNVNTDGDSDEEDTLDGNGNGILRTNEDLVLKRSCGKLLPGALEYSRMVDANVNDPSDAPIHSVQFHKNGELLLVGGLDKTLRFFQIDGKKNEVVQSVFLEDFPIRKAVFLPDGSQAVVAGRRRIGFAFDLVKARIDKFGPFIGRDDKSLESFEVSPDSSTIAFLGSSGNILLVSSKTKQLIGTLKMNATVRSAAFSHDGRRLASSGGDGRIYLWDVRKMRCVDVVVDEGCVKGTALCGSHDGRWLAAGSESGIVNVYGGEEFFGNERDDDGKKKKKGRPVKVIENLTTRVDTVKFNWDAQILAIVSRMKRNSMRLVHVASMTVFQNFPRQNQSLGYPICVDFSPRGFMAVGNAAGKVPLFKLHHY</sequence>
<name>S8D3I6_9LAMI</name>
<feature type="region of interest" description="Disordered" evidence="10">
    <location>
        <begin position="187"/>
        <end position="215"/>
    </location>
</feature>
<dbReference type="AlphaFoldDB" id="S8D3I6"/>
<dbReference type="GO" id="GO:0032040">
    <property type="term" value="C:small-subunit processome"/>
    <property type="evidence" value="ECO:0007669"/>
    <property type="project" value="TreeGrafter"/>
</dbReference>
<gene>
    <name evidence="11" type="ORF">M569_00455</name>
</gene>
<accession>S8D3I6</accession>
<evidence type="ECO:0000256" key="3">
    <source>
        <dbReference type="ARBA" id="ARBA00022553"/>
    </source>
</evidence>
<evidence type="ECO:0000256" key="2">
    <source>
        <dbReference type="ARBA" id="ARBA00022552"/>
    </source>
</evidence>
<dbReference type="FunFam" id="2.130.10.10:FF:000121">
    <property type="entry name" value="U3 small nucleolar RNA-associated protein 18 homolog"/>
    <property type="match status" value="1"/>
</dbReference>
<keyword evidence="4 9" id="KW-0853">WD repeat</keyword>
<dbReference type="InterPro" id="IPR015943">
    <property type="entry name" value="WD40/YVTN_repeat-like_dom_sf"/>
</dbReference>
<comment type="caution">
    <text evidence="11">The sequence shown here is derived from an EMBL/GenBank/DDBJ whole genome shotgun (WGS) entry which is preliminary data.</text>
</comment>
<dbReference type="InterPro" id="IPR045161">
    <property type="entry name" value="Utp18"/>
</dbReference>
<keyword evidence="5" id="KW-0677">Repeat</keyword>
<evidence type="ECO:0000256" key="6">
    <source>
        <dbReference type="ARBA" id="ARBA00023242"/>
    </source>
</evidence>
<organism evidence="11 12">
    <name type="scientific">Genlisea aurea</name>
    <dbReference type="NCBI Taxonomy" id="192259"/>
    <lineage>
        <taxon>Eukaryota</taxon>
        <taxon>Viridiplantae</taxon>
        <taxon>Streptophyta</taxon>
        <taxon>Embryophyta</taxon>
        <taxon>Tracheophyta</taxon>
        <taxon>Spermatophyta</taxon>
        <taxon>Magnoliopsida</taxon>
        <taxon>eudicotyledons</taxon>
        <taxon>Gunneridae</taxon>
        <taxon>Pentapetalae</taxon>
        <taxon>asterids</taxon>
        <taxon>lamiids</taxon>
        <taxon>Lamiales</taxon>
        <taxon>Lentibulariaceae</taxon>
        <taxon>Genlisea</taxon>
    </lineage>
</organism>
<comment type="subcellular location">
    <subcellularLocation>
        <location evidence="1">Nucleus</location>
        <location evidence="1">Nucleolus</location>
    </subcellularLocation>
</comment>
<evidence type="ECO:0000256" key="9">
    <source>
        <dbReference type="PROSITE-ProRule" id="PRU00221"/>
    </source>
</evidence>
<keyword evidence="3" id="KW-0597">Phosphoprotein</keyword>
<keyword evidence="12" id="KW-1185">Reference proteome</keyword>
<evidence type="ECO:0000256" key="7">
    <source>
        <dbReference type="ARBA" id="ARBA00025767"/>
    </source>
</evidence>
<feature type="repeat" description="WD" evidence="9">
    <location>
        <begin position="379"/>
        <end position="420"/>
    </location>
</feature>
<dbReference type="SMART" id="SM00320">
    <property type="entry name" value="WD40"/>
    <property type="match status" value="3"/>
</dbReference>
<dbReference type="OrthoDB" id="1935146at2759"/>
<dbReference type="PANTHER" id="PTHR18359">
    <property type="entry name" value="WD-REPEAT PROTEIN-RELATED"/>
    <property type="match status" value="1"/>
</dbReference>
<dbReference type="Pfam" id="PF00400">
    <property type="entry name" value="WD40"/>
    <property type="match status" value="3"/>
</dbReference>
<reference evidence="11 12" key="1">
    <citation type="journal article" date="2013" name="BMC Genomics">
        <title>The miniature genome of a carnivorous plant Genlisea aurea contains a low number of genes and short non-coding sequences.</title>
        <authorList>
            <person name="Leushkin E.V."/>
            <person name="Sutormin R.A."/>
            <person name="Nabieva E.R."/>
            <person name="Penin A.A."/>
            <person name="Kondrashov A.S."/>
            <person name="Logacheva M.D."/>
        </authorList>
    </citation>
    <scope>NUCLEOTIDE SEQUENCE [LARGE SCALE GENOMIC DNA]</scope>
</reference>
<dbReference type="InterPro" id="IPR001680">
    <property type="entry name" value="WD40_rpt"/>
</dbReference>
<dbReference type="PROSITE" id="PS50294">
    <property type="entry name" value="WD_REPEATS_REGION"/>
    <property type="match status" value="1"/>
</dbReference>
<evidence type="ECO:0000256" key="4">
    <source>
        <dbReference type="ARBA" id="ARBA00022574"/>
    </source>
</evidence>
<feature type="compositionally biased region" description="Polar residues" evidence="10">
    <location>
        <begin position="187"/>
        <end position="201"/>
    </location>
</feature>
<evidence type="ECO:0000256" key="1">
    <source>
        <dbReference type="ARBA" id="ARBA00004604"/>
    </source>
</evidence>
<dbReference type="GO" id="GO:0006364">
    <property type="term" value="P:rRNA processing"/>
    <property type="evidence" value="ECO:0007669"/>
    <property type="project" value="UniProtKB-KW"/>
</dbReference>
<evidence type="ECO:0000313" key="12">
    <source>
        <dbReference type="Proteomes" id="UP000015453"/>
    </source>
</evidence>
<keyword evidence="2" id="KW-0698">rRNA processing</keyword>
<dbReference type="Gene3D" id="2.130.10.10">
    <property type="entry name" value="YVTN repeat-like/Quinoprotein amine dehydrogenase"/>
    <property type="match status" value="1"/>
</dbReference>
<dbReference type="SUPFAM" id="SSF50978">
    <property type="entry name" value="WD40 repeat-like"/>
    <property type="match status" value="1"/>
</dbReference>
<dbReference type="EMBL" id="AUSU01000117">
    <property type="protein sequence ID" value="EPS74299.1"/>
    <property type="molecule type" value="Genomic_DNA"/>
</dbReference>
<dbReference type="PROSITE" id="PS50082">
    <property type="entry name" value="WD_REPEATS_2"/>
    <property type="match status" value="1"/>
</dbReference>
<evidence type="ECO:0000256" key="8">
    <source>
        <dbReference type="ARBA" id="ARBA00074442"/>
    </source>
</evidence>
<keyword evidence="6" id="KW-0539">Nucleus</keyword>
<evidence type="ECO:0000256" key="5">
    <source>
        <dbReference type="ARBA" id="ARBA00022737"/>
    </source>
</evidence>
<dbReference type="InterPro" id="IPR019775">
    <property type="entry name" value="WD40_repeat_CS"/>
</dbReference>
<feature type="compositionally biased region" description="Basic residues" evidence="10">
    <location>
        <begin position="50"/>
        <end position="60"/>
    </location>
</feature>
<feature type="non-terminal residue" evidence="11">
    <location>
        <position position="561"/>
    </location>
</feature>
<dbReference type="Proteomes" id="UP000015453">
    <property type="component" value="Unassembled WGS sequence"/>
</dbReference>
<evidence type="ECO:0000313" key="11">
    <source>
        <dbReference type="EMBL" id="EPS74299.1"/>
    </source>
</evidence>
<dbReference type="InterPro" id="IPR036322">
    <property type="entry name" value="WD40_repeat_dom_sf"/>
</dbReference>
<proteinExistence type="inferred from homology"/>